<protein>
    <recommendedName>
        <fullName evidence="7">Copper-sensing transcriptional repressor CsoR</fullName>
    </recommendedName>
    <alternativeName>
        <fullName evidence="8">Copper-sensitive operon repressor</fullName>
    </alternativeName>
</protein>
<reference evidence="9 10" key="1">
    <citation type="submission" date="2024-07" db="EMBL/GenBank/DDBJ databases">
        <title>Draft Genome Sequence of Ferrimicrobium acidiphilum Strain YE2023, Isolated from a Pulp of Bioleach Reactor.</title>
        <authorList>
            <person name="Elkina Y.A."/>
            <person name="Bulaeva A.G."/>
            <person name="Beletsky A.V."/>
            <person name="Mardanov A.V."/>
        </authorList>
    </citation>
    <scope>NUCLEOTIDE SEQUENCE [LARGE SCALE GENOMIC DNA]</scope>
    <source>
        <strain evidence="9 10">YE2023</strain>
    </source>
</reference>
<comment type="caution">
    <text evidence="9">The sequence shown here is derived from an EMBL/GenBank/DDBJ whole genome shotgun (WGS) entry which is preliminary data.</text>
</comment>
<name>A0ABV3Y574_9ACTN</name>
<dbReference type="InterPro" id="IPR003735">
    <property type="entry name" value="Metal_Tscrpt_repr"/>
</dbReference>
<gene>
    <name evidence="9" type="ORF">AB6A68_12870</name>
</gene>
<evidence type="ECO:0000313" key="9">
    <source>
        <dbReference type="EMBL" id="MEX6430718.1"/>
    </source>
</evidence>
<dbReference type="Proteomes" id="UP001560267">
    <property type="component" value="Unassembled WGS sequence"/>
</dbReference>
<accession>A0ABV3Y574</accession>
<dbReference type="Gene3D" id="1.20.58.1000">
    <property type="entry name" value="Metal-sensitive repressor, helix protomer"/>
    <property type="match status" value="1"/>
</dbReference>
<keyword evidence="5" id="KW-0479">Metal-binding</keyword>
<comment type="subcellular location">
    <subcellularLocation>
        <location evidence="1">Cytoplasm</location>
    </subcellularLocation>
</comment>
<dbReference type="CDD" id="cd10151">
    <property type="entry name" value="TthCsoR-like_DUF156"/>
    <property type="match status" value="1"/>
</dbReference>
<sequence>MIPEYQEELLLRLKTIKGHLAGVIKMVDDERYCPDVMKQVAALQSSLERVNRILLRNHLETCVTEAIRTGNGSAKIDELLESLRFNSALTDFRHNGDALGRGVSEMSRETCESEAMPGVSES</sequence>
<evidence type="ECO:0000256" key="2">
    <source>
        <dbReference type="ARBA" id="ARBA00005428"/>
    </source>
</evidence>
<organism evidence="9 10">
    <name type="scientific">Ferrimicrobium acidiphilum</name>
    <dbReference type="NCBI Taxonomy" id="121039"/>
    <lineage>
        <taxon>Bacteria</taxon>
        <taxon>Bacillati</taxon>
        <taxon>Actinomycetota</taxon>
        <taxon>Acidimicrobiia</taxon>
        <taxon>Acidimicrobiales</taxon>
        <taxon>Acidimicrobiaceae</taxon>
        <taxon>Ferrimicrobium</taxon>
    </lineage>
</organism>
<evidence type="ECO:0000256" key="1">
    <source>
        <dbReference type="ARBA" id="ARBA00004496"/>
    </source>
</evidence>
<keyword evidence="6" id="KW-0186">Copper</keyword>
<dbReference type="InterPro" id="IPR038390">
    <property type="entry name" value="Metal_Tscrpt_repr_sf"/>
</dbReference>
<dbReference type="RefSeq" id="WP_369084920.1">
    <property type="nucleotide sequence ID" value="NZ_JBFSHR010000075.1"/>
</dbReference>
<comment type="similarity">
    <text evidence="2">Belongs to the CsoR family.</text>
</comment>
<evidence type="ECO:0000313" key="10">
    <source>
        <dbReference type="Proteomes" id="UP001560267"/>
    </source>
</evidence>
<dbReference type="PANTHER" id="PTHR33677:SF4">
    <property type="entry name" value="COPPER-SENSING TRANSCRIPTIONAL REPRESSOR CSOR"/>
    <property type="match status" value="1"/>
</dbReference>
<evidence type="ECO:0000256" key="3">
    <source>
        <dbReference type="ARBA" id="ARBA00011738"/>
    </source>
</evidence>
<evidence type="ECO:0000256" key="6">
    <source>
        <dbReference type="ARBA" id="ARBA00023008"/>
    </source>
</evidence>
<proteinExistence type="inferred from homology"/>
<keyword evidence="4" id="KW-0963">Cytoplasm</keyword>
<dbReference type="PANTHER" id="PTHR33677">
    <property type="entry name" value="TRANSCRIPTIONAL REPRESSOR FRMR-RELATED"/>
    <property type="match status" value="1"/>
</dbReference>
<comment type="subunit">
    <text evidence="3">Homodimer.</text>
</comment>
<dbReference type="Pfam" id="PF02583">
    <property type="entry name" value="Trns_repr_metal"/>
    <property type="match status" value="1"/>
</dbReference>
<evidence type="ECO:0000256" key="5">
    <source>
        <dbReference type="ARBA" id="ARBA00022723"/>
    </source>
</evidence>
<keyword evidence="10" id="KW-1185">Reference proteome</keyword>
<dbReference type="EMBL" id="JBFSHR010000075">
    <property type="protein sequence ID" value="MEX6430718.1"/>
    <property type="molecule type" value="Genomic_DNA"/>
</dbReference>
<evidence type="ECO:0000256" key="4">
    <source>
        <dbReference type="ARBA" id="ARBA00022490"/>
    </source>
</evidence>
<evidence type="ECO:0000256" key="7">
    <source>
        <dbReference type="ARBA" id="ARBA00039938"/>
    </source>
</evidence>
<evidence type="ECO:0000256" key="8">
    <source>
        <dbReference type="ARBA" id="ARBA00041544"/>
    </source>
</evidence>